<dbReference type="PATRIC" id="fig|178606.4.peg.1082"/>
<gene>
    <name evidence="1" type="ORF">LptCag_0551</name>
</gene>
<organism evidence="1 2">
    <name type="scientific">Leptospirillum ferriphilum</name>
    <dbReference type="NCBI Taxonomy" id="178606"/>
    <lineage>
        <taxon>Bacteria</taxon>
        <taxon>Pseudomonadati</taxon>
        <taxon>Nitrospirota</taxon>
        <taxon>Nitrospiria</taxon>
        <taxon>Nitrospirales</taxon>
        <taxon>Nitrospiraceae</taxon>
        <taxon>Leptospirillum</taxon>
    </lineage>
</organism>
<accession>A0A094WBN6</accession>
<protein>
    <submittedName>
        <fullName evidence="1">Uncharacterized protein</fullName>
    </submittedName>
</protein>
<dbReference type="EMBL" id="JPGK01000004">
    <property type="protein sequence ID" value="KGA93925.1"/>
    <property type="molecule type" value="Genomic_DNA"/>
</dbReference>
<dbReference type="Proteomes" id="UP000029452">
    <property type="component" value="Unassembled WGS sequence"/>
</dbReference>
<proteinExistence type="predicted"/>
<comment type="caution">
    <text evidence="1">The sequence shown here is derived from an EMBL/GenBank/DDBJ whole genome shotgun (WGS) entry which is preliminary data.</text>
</comment>
<reference evidence="1 2" key="1">
    <citation type="submission" date="2014-06" db="EMBL/GenBank/DDBJ databases">
        <title>Draft genome sequence of iron oxidizing acidophile Leptospirillum ferriphilum DSM14647.</title>
        <authorList>
            <person name="Cardenas J.P."/>
            <person name="Lazcano M."/>
            <person name="Ossandon F.J."/>
            <person name="Corbett M."/>
            <person name="Holmes D.S."/>
            <person name="Watkin E."/>
        </authorList>
    </citation>
    <scope>NUCLEOTIDE SEQUENCE [LARGE SCALE GENOMIC DNA]</scope>
    <source>
        <strain evidence="1 2">DSM 14647</strain>
    </source>
</reference>
<dbReference type="AlphaFoldDB" id="A0A094WBN6"/>
<evidence type="ECO:0000313" key="1">
    <source>
        <dbReference type="EMBL" id="KGA93925.1"/>
    </source>
</evidence>
<sequence>MEFLQESFFFKNCPAPSFVENRSRELFLLKSLSCHSIIILYSRKGMLSASGIRMAHSLEFRAG</sequence>
<evidence type="ECO:0000313" key="2">
    <source>
        <dbReference type="Proteomes" id="UP000029452"/>
    </source>
</evidence>
<name>A0A094WBN6_9BACT</name>